<dbReference type="InterPro" id="IPR014747">
    <property type="entry name" value="Bac_photo_RC_H_C"/>
</dbReference>
<protein>
    <recommendedName>
        <fullName evidence="4">PRC-barrel domain-containing protein</fullName>
    </recommendedName>
</protein>
<sequence length="187" mass="20240">MDEDVFADPEAIRRLTAYGRDGTRIGPVGDVYVNDMGRGPEWVTVRTDEDDSGGDILARPEGDIFAPLDGAAHTREGVLDLAFTAEAVRSAPRMDSEQHLGIVQEQELFLHYGLAIPAHEASGAPGVGDQRPKWPVVAGEADLRDVKELAEEPPARTARLRRYVPGESVAEPQPDPDPSPYFGGDRG</sequence>
<reference evidence="2 3" key="1">
    <citation type="submission" date="2016-11" db="EMBL/GenBank/DDBJ databases">
        <authorList>
            <person name="Jaros S."/>
            <person name="Januszkiewicz K."/>
            <person name="Wedrychowicz H."/>
        </authorList>
    </citation>
    <scope>NUCLEOTIDE SEQUENCE [LARGE SCALE GENOMIC DNA]</scope>
    <source>
        <strain evidence="2 3">CGMCC 4.2025</strain>
    </source>
</reference>
<organism evidence="2 3">
    <name type="scientific">Actinacidiphila paucisporea</name>
    <dbReference type="NCBI Taxonomy" id="310782"/>
    <lineage>
        <taxon>Bacteria</taxon>
        <taxon>Bacillati</taxon>
        <taxon>Actinomycetota</taxon>
        <taxon>Actinomycetes</taxon>
        <taxon>Kitasatosporales</taxon>
        <taxon>Streptomycetaceae</taxon>
        <taxon>Actinacidiphila</taxon>
    </lineage>
</organism>
<dbReference type="AlphaFoldDB" id="A0A1M7FWB0"/>
<evidence type="ECO:0008006" key="4">
    <source>
        <dbReference type="Google" id="ProtNLM"/>
    </source>
</evidence>
<evidence type="ECO:0000313" key="2">
    <source>
        <dbReference type="EMBL" id="SHM08088.1"/>
    </source>
</evidence>
<dbReference type="STRING" id="310782.SAMN05216499_10869"/>
<feature type="region of interest" description="Disordered" evidence="1">
    <location>
        <begin position="146"/>
        <end position="187"/>
    </location>
</feature>
<dbReference type="Gene3D" id="3.90.50.10">
    <property type="entry name" value="Photosynthetic Reaction Center, subunit H, domain 2"/>
    <property type="match status" value="1"/>
</dbReference>
<gene>
    <name evidence="2" type="ORF">SAMN05216499_10869</name>
</gene>
<dbReference type="EMBL" id="FRBI01000008">
    <property type="protein sequence ID" value="SHM08088.1"/>
    <property type="molecule type" value="Genomic_DNA"/>
</dbReference>
<proteinExistence type="predicted"/>
<evidence type="ECO:0000256" key="1">
    <source>
        <dbReference type="SAM" id="MobiDB-lite"/>
    </source>
</evidence>
<dbReference type="RefSeq" id="WP_073498218.1">
    <property type="nucleotide sequence ID" value="NZ_FRBI01000008.1"/>
</dbReference>
<dbReference type="InterPro" id="IPR011033">
    <property type="entry name" value="PRC_barrel-like_sf"/>
</dbReference>
<evidence type="ECO:0000313" key="3">
    <source>
        <dbReference type="Proteomes" id="UP000184111"/>
    </source>
</evidence>
<dbReference type="OrthoDB" id="3712018at2"/>
<name>A0A1M7FWB0_9ACTN</name>
<accession>A0A1M7FWB0</accession>
<dbReference type="SUPFAM" id="SSF50346">
    <property type="entry name" value="PRC-barrel domain"/>
    <property type="match status" value="1"/>
</dbReference>
<dbReference type="Proteomes" id="UP000184111">
    <property type="component" value="Unassembled WGS sequence"/>
</dbReference>
<dbReference type="GO" id="GO:0030077">
    <property type="term" value="C:plasma membrane light-harvesting complex"/>
    <property type="evidence" value="ECO:0007669"/>
    <property type="project" value="InterPro"/>
</dbReference>
<keyword evidence="3" id="KW-1185">Reference proteome</keyword>
<dbReference type="GO" id="GO:0019684">
    <property type="term" value="P:photosynthesis, light reaction"/>
    <property type="evidence" value="ECO:0007669"/>
    <property type="project" value="InterPro"/>
</dbReference>